<dbReference type="InterPro" id="IPR051603">
    <property type="entry name" value="Zinc-ADH_QOR/CCCR"/>
</dbReference>
<organism evidence="3 4">
    <name type="scientific">Phenylobacterium soli</name>
    <dbReference type="NCBI Taxonomy" id="2170551"/>
    <lineage>
        <taxon>Bacteria</taxon>
        <taxon>Pseudomonadati</taxon>
        <taxon>Pseudomonadota</taxon>
        <taxon>Alphaproteobacteria</taxon>
        <taxon>Caulobacterales</taxon>
        <taxon>Caulobacteraceae</taxon>
        <taxon>Phenylobacterium</taxon>
    </lineage>
</organism>
<dbReference type="InterPro" id="IPR011032">
    <property type="entry name" value="GroES-like_sf"/>
</dbReference>
<dbReference type="InterPro" id="IPR013149">
    <property type="entry name" value="ADH-like_C"/>
</dbReference>
<dbReference type="PANTHER" id="PTHR44154">
    <property type="entry name" value="QUINONE OXIDOREDUCTASE"/>
    <property type="match status" value="1"/>
</dbReference>
<dbReference type="OrthoDB" id="9792321at2"/>
<name>A0A328AAW5_9CAUL</name>
<evidence type="ECO:0000313" key="3">
    <source>
        <dbReference type="EMBL" id="RAK51709.1"/>
    </source>
</evidence>
<dbReference type="CDD" id="cd08253">
    <property type="entry name" value="zeta_crystallin"/>
    <property type="match status" value="1"/>
</dbReference>
<dbReference type="InterPro" id="IPR020843">
    <property type="entry name" value="ER"/>
</dbReference>
<evidence type="ECO:0000313" key="4">
    <source>
        <dbReference type="Proteomes" id="UP000249254"/>
    </source>
</evidence>
<dbReference type="SMART" id="SM00829">
    <property type="entry name" value="PKS_ER"/>
    <property type="match status" value="1"/>
</dbReference>
<keyword evidence="4" id="KW-1185">Reference proteome</keyword>
<evidence type="ECO:0000259" key="2">
    <source>
        <dbReference type="SMART" id="SM00829"/>
    </source>
</evidence>
<feature type="domain" description="Enoyl reductase (ER)" evidence="2">
    <location>
        <begin position="12"/>
        <end position="325"/>
    </location>
</feature>
<dbReference type="InterPro" id="IPR013154">
    <property type="entry name" value="ADH-like_N"/>
</dbReference>
<comment type="caution">
    <text evidence="3">The sequence shown here is derived from an EMBL/GenBank/DDBJ whole genome shotgun (WGS) entry which is preliminary data.</text>
</comment>
<sequence length="329" mass="34707">MKAIWYDRTGPAREVFQYGDLPDPAPGRGQALIRIMASGVNPADTYWRAGAAGPMPYPRIVPNSDGAGLVEAVGPGVDPAWVGKRVWFYNGQRNGRAFGTAAELIELDVDLIRELPPGISFAEGATLGIPCMTAHRSLFLNGPVQGRLVLVTGGAGAVGHYVVQLAKWAGATVIATVSSPEKAERARQGGADHVIDYRREDVAARIAEITGGEGVHHVVEVDLGGNLAATLKSVRMNGSVAYYATRGDPNPAFAVGAAMRLNLAITGVYLPSSPHEARRRAQDDITRWIATGERILSVAGLYPLKDCAAAHEAVEAGTKVGTVVVEPNS</sequence>
<dbReference type="PANTHER" id="PTHR44154:SF1">
    <property type="entry name" value="QUINONE OXIDOREDUCTASE"/>
    <property type="match status" value="1"/>
</dbReference>
<dbReference type="InterPro" id="IPR036291">
    <property type="entry name" value="NAD(P)-bd_dom_sf"/>
</dbReference>
<dbReference type="GO" id="GO:0016491">
    <property type="term" value="F:oxidoreductase activity"/>
    <property type="evidence" value="ECO:0007669"/>
    <property type="project" value="InterPro"/>
</dbReference>
<proteinExistence type="predicted"/>
<keyword evidence="1" id="KW-0521">NADP</keyword>
<dbReference type="Proteomes" id="UP000249254">
    <property type="component" value="Unassembled WGS sequence"/>
</dbReference>
<dbReference type="RefSeq" id="WP_111530271.1">
    <property type="nucleotide sequence ID" value="NZ_JBHRSG010000003.1"/>
</dbReference>
<dbReference type="SUPFAM" id="SSF51735">
    <property type="entry name" value="NAD(P)-binding Rossmann-fold domains"/>
    <property type="match status" value="1"/>
</dbReference>
<dbReference type="Gene3D" id="3.90.180.10">
    <property type="entry name" value="Medium-chain alcohol dehydrogenases, catalytic domain"/>
    <property type="match status" value="1"/>
</dbReference>
<reference evidence="4" key="1">
    <citation type="submission" date="2018-05" db="EMBL/GenBank/DDBJ databases">
        <authorList>
            <person name="Li X."/>
        </authorList>
    </citation>
    <scope>NUCLEOTIDE SEQUENCE [LARGE SCALE GENOMIC DNA]</scope>
    <source>
        <strain evidence="4">LX32</strain>
    </source>
</reference>
<accession>A0A328AAW5</accession>
<protein>
    <submittedName>
        <fullName evidence="3">NADPH:quinone reductase</fullName>
    </submittedName>
</protein>
<dbReference type="SUPFAM" id="SSF50129">
    <property type="entry name" value="GroES-like"/>
    <property type="match status" value="1"/>
</dbReference>
<evidence type="ECO:0000256" key="1">
    <source>
        <dbReference type="ARBA" id="ARBA00022857"/>
    </source>
</evidence>
<dbReference type="Pfam" id="PF08240">
    <property type="entry name" value="ADH_N"/>
    <property type="match status" value="1"/>
</dbReference>
<gene>
    <name evidence="3" type="ORF">DJ017_17915</name>
</gene>
<dbReference type="AlphaFoldDB" id="A0A328AAW5"/>
<dbReference type="Pfam" id="PF00107">
    <property type="entry name" value="ADH_zinc_N"/>
    <property type="match status" value="1"/>
</dbReference>
<dbReference type="EMBL" id="QFYQ01000002">
    <property type="protein sequence ID" value="RAK51709.1"/>
    <property type="molecule type" value="Genomic_DNA"/>
</dbReference>
<dbReference type="Gene3D" id="3.40.50.720">
    <property type="entry name" value="NAD(P)-binding Rossmann-like Domain"/>
    <property type="match status" value="1"/>
</dbReference>